<reference evidence="1 2" key="1">
    <citation type="submission" date="2017-04" db="EMBL/GenBank/DDBJ databases">
        <title>Sensitivity acquisition of phages to Acinetobacter calcoaceticus-baumannii complex species through exchange of pectate lyase domains.</title>
        <authorList>
            <person name="Oliveira H."/>
            <person name="Rita A."/>
            <person name="Konstantinidis N."/>
            <person name="Dotsch A."/>
            <person name="Ferreira A."/>
            <person name="Akturk E."/>
            <person name="Nemec A."/>
            <person name="Sillankorva S."/>
            <person name="Shneider M."/>
            <person name="Azeredo J."/>
        </authorList>
    </citation>
    <scope>NUCLEOTIDE SEQUENCE [LARGE SCALE GENOMIC DNA]</scope>
</reference>
<evidence type="ECO:0000313" key="1">
    <source>
        <dbReference type="EMBL" id="ASN73539.1"/>
    </source>
</evidence>
<dbReference type="Proteomes" id="UP000223329">
    <property type="component" value="Segment"/>
</dbReference>
<protein>
    <submittedName>
        <fullName evidence="1">Uncharacterized protein</fullName>
    </submittedName>
</protein>
<evidence type="ECO:0000313" key="2">
    <source>
        <dbReference type="Proteomes" id="UP000223329"/>
    </source>
</evidence>
<accession>A0A221SC39</accession>
<name>A0A221SC39_9CAUD</name>
<dbReference type="OrthoDB" id="15847at10239"/>
<gene>
    <name evidence="1" type="ORF">P2_29</name>
</gene>
<organism evidence="1 2">
    <name type="scientific">Acinetobacter phage vB_ApiP_P2</name>
    <dbReference type="NCBI Taxonomy" id="2016053"/>
    <lineage>
        <taxon>Viruses</taxon>
        <taxon>Duplodnaviria</taxon>
        <taxon>Heunggongvirae</taxon>
        <taxon>Uroviricota</taxon>
        <taxon>Caudoviricetes</taxon>
        <taxon>Autographivirales</taxon>
        <taxon>Autoscriptoviridae</taxon>
        <taxon>Beijerinckvirinae</taxon>
        <taxon>Friunavirus</taxon>
        <taxon>Friunavirus P2</taxon>
    </lineage>
</organism>
<dbReference type="EMBL" id="MF033351">
    <property type="protein sequence ID" value="ASN73539.1"/>
    <property type="molecule type" value="Genomic_DNA"/>
</dbReference>
<keyword evidence="2" id="KW-1185">Reference proteome</keyword>
<sequence length="112" mass="13210">MSLNVEDSKRASGRTTRMILKAAEYLVKHPDECVTIVSHDRAAQHWMQCKVRGLLSEDLSRRVHYNYYRNALICIDINKPSVFMDHHCYYAEYVKAQHELNNILVKLSQWDE</sequence>
<proteinExistence type="predicted"/>